<evidence type="ECO:0000313" key="5">
    <source>
        <dbReference type="Proteomes" id="UP000249723"/>
    </source>
</evidence>
<dbReference type="Gene3D" id="1.10.357.70">
    <property type="entry name" value="Exocyst complex component Sec6, C-terminal domain"/>
    <property type="match status" value="1"/>
</dbReference>
<dbReference type="EMBL" id="FMWP01000011">
    <property type="protein sequence ID" value="SCZ87892.1"/>
    <property type="molecule type" value="Genomic_DNA"/>
</dbReference>
<keyword evidence="3" id="KW-0268">Exocytosis</keyword>
<dbReference type="STRING" id="289078.A0A2X0LXM2"/>
<name>A0A2X0LXM2_9BASI</name>
<organism evidence="4 5">
    <name type="scientific">Microbotryum saponariae</name>
    <dbReference type="NCBI Taxonomy" id="289078"/>
    <lineage>
        <taxon>Eukaryota</taxon>
        <taxon>Fungi</taxon>
        <taxon>Dikarya</taxon>
        <taxon>Basidiomycota</taxon>
        <taxon>Pucciniomycotina</taxon>
        <taxon>Microbotryomycetes</taxon>
        <taxon>Microbotryales</taxon>
        <taxon>Microbotryaceae</taxon>
        <taxon>Microbotryum</taxon>
    </lineage>
</organism>
<dbReference type="Gene3D" id="1.10.357.50">
    <property type="match status" value="1"/>
</dbReference>
<accession>A0A2X0LXM2</accession>
<keyword evidence="2" id="KW-0813">Transport</keyword>
<dbReference type="Proteomes" id="UP000249723">
    <property type="component" value="Unassembled WGS sequence"/>
</dbReference>
<dbReference type="OrthoDB" id="190098at2759"/>
<dbReference type="InterPro" id="IPR010326">
    <property type="entry name" value="EXOC3/Sec6"/>
</dbReference>
<keyword evidence="5" id="KW-1185">Reference proteome</keyword>
<dbReference type="GO" id="GO:0051601">
    <property type="term" value="P:exocyst localization"/>
    <property type="evidence" value="ECO:0007669"/>
    <property type="project" value="TreeGrafter"/>
</dbReference>
<evidence type="ECO:0000256" key="2">
    <source>
        <dbReference type="ARBA" id="ARBA00022448"/>
    </source>
</evidence>
<dbReference type="GO" id="GO:0000149">
    <property type="term" value="F:SNARE binding"/>
    <property type="evidence" value="ECO:0007669"/>
    <property type="project" value="TreeGrafter"/>
</dbReference>
<dbReference type="AlphaFoldDB" id="A0A2X0LXM2"/>
<proteinExistence type="inferred from homology"/>
<dbReference type="GO" id="GO:0006887">
    <property type="term" value="P:exocytosis"/>
    <property type="evidence" value="ECO:0007669"/>
    <property type="project" value="UniProtKB-KW"/>
</dbReference>
<protein>
    <submittedName>
        <fullName evidence="4">BZ3500_MvSof-1268-A1-R1_Chr2-3g05360 protein</fullName>
    </submittedName>
</protein>
<dbReference type="PANTHER" id="PTHR21292">
    <property type="entry name" value="EXOCYST COMPLEX COMPONENT SEC6-RELATED"/>
    <property type="match status" value="1"/>
</dbReference>
<evidence type="ECO:0000256" key="3">
    <source>
        <dbReference type="ARBA" id="ARBA00022483"/>
    </source>
</evidence>
<dbReference type="InterPro" id="IPR042532">
    <property type="entry name" value="EXOC3/Sec6_C"/>
</dbReference>
<gene>
    <name evidence="4" type="ORF">BZ3500_MVSOF-1268-A1-R1_CHR2-3G05360</name>
</gene>
<dbReference type="FunFam" id="1.10.357.50:FF:000006">
    <property type="entry name" value="Exocyst complex component sec6"/>
    <property type="match status" value="1"/>
</dbReference>
<evidence type="ECO:0000313" key="4">
    <source>
        <dbReference type="EMBL" id="SCZ87892.1"/>
    </source>
</evidence>
<evidence type="ECO:0000256" key="1">
    <source>
        <dbReference type="ARBA" id="ARBA00009447"/>
    </source>
</evidence>
<sequence length="799" mass="90085">MMQSLMGGYAGTSNAAPATAPPGGHSTAASAIAEHLSTPSTLTRMPLLRQRIQKERASLQTSLSARGKEQVDAMREGLHGLKEAKATIETIKEGMKDVEHNMSDPRGQIPGFGKLVQLSVIHRRFTQALETATALRSMYTRLSYISSLLSTDRADPLGPAPNLLPVHYHLTELETFRNETLTQAKRSRCQPETMRTLEAYFERLSETIEAFEAHYFRIARELLELSRRGHASVAVKVAKIAEVEGARDQKAIAIRMVKKAGTLDVASRFKSLQADARIIKHYRAKVMDAIKDACRTEIERSYARHNDNGMAWIDGLDWIYDSLLTVEKDLVPGFPPDWKIFSVYVKGYHKALYDFLQTYVKAGPDAGSLLRLSQFVKEYQKTMVTELDVHVEWITPPLLDGREAQLIEDYALLVVKKMDEWTANLMKTEVDEFVKREQPPEIDPDGQYGMQGAVILFQMLNQQIDLSLDSNQGSILLRIVQEASRVMRGVQRQWLTLLDQEYKRQVEAKNPDEVPGGLVEYVMALANDQIRSADFTEVLNNRLEPLVSKKYKTAIADKLNDAMDGYLDVAKRCVQVLIDVVFNDLKPATKALLTQSWYDKPSADSPADPVTLIVETLRDYIAEDYQTHLNHNLFELLIEDIIDTYLITYIVAIKKCSKLRIPAALDRIRGDITKSREFFGAYKSKKELDEYFDVLESILTLMSASKMMVILDYSAFKKRYGANVAFVEGLLKARDDLDRSSTNDIMESVKRKGAHRRPARAVVLIILTDARALIVMRTAAQDTGGDPDQPSIFSRLPAK</sequence>
<reference evidence="5" key="1">
    <citation type="submission" date="2016-10" db="EMBL/GenBank/DDBJ databases">
        <authorList>
            <person name="Jeantristanb JTB J.-T."/>
            <person name="Ricardo R."/>
        </authorList>
    </citation>
    <scope>NUCLEOTIDE SEQUENCE [LARGE SCALE GENOMIC DNA]</scope>
</reference>
<dbReference type="GO" id="GO:0000145">
    <property type="term" value="C:exocyst"/>
    <property type="evidence" value="ECO:0007669"/>
    <property type="project" value="InterPro"/>
</dbReference>
<comment type="similarity">
    <text evidence="1">Belongs to the SEC6 family.</text>
</comment>
<dbReference type="Pfam" id="PF06046">
    <property type="entry name" value="Sec6"/>
    <property type="match status" value="1"/>
</dbReference>
<dbReference type="PANTHER" id="PTHR21292:SF1">
    <property type="entry name" value="EXOCYST COMPLEX COMPONENT 3"/>
    <property type="match status" value="1"/>
</dbReference>